<dbReference type="EMBL" id="LFYR01000889">
    <property type="protein sequence ID" value="KMZ67686.1"/>
    <property type="molecule type" value="Genomic_DNA"/>
</dbReference>
<dbReference type="InterPro" id="IPR051584">
    <property type="entry name" value="GPCR-associated_LMBR1"/>
</dbReference>
<organism evidence="8 9">
    <name type="scientific">Zostera marina</name>
    <name type="common">Eelgrass</name>
    <dbReference type="NCBI Taxonomy" id="29655"/>
    <lineage>
        <taxon>Eukaryota</taxon>
        <taxon>Viridiplantae</taxon>
        <taxon>Streptophyta</taxon>
        <taxon>Embryophyta</taxon>
        <taxon>Tracheophyta</taxon>
        <taxon>Spermatophyta</taxon>
        <taxon>Magnoliopsida</taxon>
        <taxon>Liliopsida</taxon>
        <taxon>Zosteraceae</taxon>
        <taxon>Zostera</taxon>
    </lineage>
</organism>
<feature type="compositionally biased region" description="Polar residues" evidence="6">
    <location>
        <begin position="600"/>
        <end position="616"/>
    </location>
</feature>
<dbReference type="InterPro" id="IPR006876">
    <property type="entry name" value="LMBR1-like_membr_prot"/>
</dbReference>
<feature type="transmembrane region" description="Helical" evidence="7">
    <location>
        <begin position="31"/>
        <end position="52"/>
    </location>
</feature>
<evidence type="ECO:0000256" key="2">
    <source>
        <dbReference type="ARBA" id="ARBA00010487"/>
    </source>
</evidence>
<feature type="compositionally biased region" description="Polar residues" evidence="6">
    <location>
        <begin position="628"/>
        <end position="638"/>
    </location>
</feature>
<feature type="transmembrane region" description="Helical" evidence="7">
    <location>
        <begin position="481"/>
        <end position="502"/>
    </location>
</feature>
<dbReference type="AlphaFoldDB" id="A0A0K9PFH5"/>
<dbReference type="STRING" id="29655.A0A0K9PFH5"/>
<evidence type="ECO:0000256" key="6">
    <source>
        <dbReference type="SAM" id="MobiDB-lite"/>
    </source>
</evidence>
<dbReference type="PANTHER" id="PTHR21355">
    <property type="entry name" value="G-PROTEIN COUPLED RECEPTOR-ASSOCIATED PROTEIN LMBRD2"/>
    <property type="match status" value="1"/>
</dbReference>
<comment type="caution">
    <text evidence="8">The sequence shown here is derived from an EMBL/GenBank/DDBJ whole genome shotgun (WGS) entry which is preliminary data.</text>
</comment>
<evidence type="ECO:0000256" key="4">
    <source>
        <dbReference type="ARBA" id="ARBA00022989"/>
    </source>
</evidence>
<feature type="transmembrane region" description="Helical" evidence="7">
    <location>
        <begin position="345"/>
        <end position="366"/>
    </location>
</feature>
<feature type="region of interest" description="Disordered" evidence="6">
    <location>
        <begin position="584"/>
        <end position="652"/>
    </location>
</feature>
<keyword evidence="9" id="KW-1185">Reference proteome</keyword>
<protein>
    <submittedName>
        <fullName evidence="8">LMBR1 domain-containing protein-like protein</fullName>
    </submittedName>
</protein>
<dbReference type="Proteomes" id="UP000036987">
    <property type="component" value="Unassembled WGS sequence"/>
</dbReference>
<keyword evidence="3 7" id="KW-0812">Transmembrane</keyword>
<feature type="transmembrane region" description="Helical" evidence="7">
    <location>
        <begin position="111"/>
        <end position="132"/>
    </location>
</feature>
<name>A0A0K9PFH5_ZOSMR</name>
<sequence length="726" mass="82342">MLFFYLISLPLTLGMVLVTLRYFAGPDVPRYVIFTVGYTWFCSLSIIILVPADIWTTKTGRNNDDIAFFWSWSYWGTFILTWAVVPTLQGYEDAGDFTTSERLKTSIRANLVFYLTVGTISLFGLVLLVIMHKIWSGGIVGFAMACSNTFGLVTGAFLLGFGLSEIPKTIWSNADWDYRNKVLSHRVAKMAVNLDNAHQEFSNAIVVAQATSNQMPKRDPLRHCMDIIDKMVQQMFHEDPSFKPSGGRLGENDMDYDTDEQSMATLRRQLRRAREEYYRCKSLYMTSVIEALELEDTIKNYKRWETTEWKYISSFRSSRSGTLGGFLDTLEFIWRCMLRNQLEKVFSIILAIMSAAILLAEATLLPSGVNLSLFSMLINAVGNEEILVQITAFIPLMYMCICTYYSLFKIGMLMFYSFTPKQTSSVSLLMICSMVARYAPPISYNFLNLIYLGGNSKTVFEKRMGNIDEAVPFFGQGFNKIYPLIMVVYTLLVASNFFGRVFSFLGRWKRFKLQNEEENTDGFNPSGLMILQKEKFFLEQGHVVGEQVIPLARNFNNSSFDIESDNNPLNKPDVEMKADTSQNMDHLNAGQSKPPKDCTQGFNSTREQQIKMSSLGSKEKDGSLPVTDESQMNRSNDQIIAGNTSSSSSGISTWASSMKTGFQRFKANLEAKKLLSTRQTQETNVPPRVSSSESLDEIFYKLKKRPSINIDDDFELDDDPSSQSNK</sequence>
<dbReference type="GO" id="GO:0016020">
    <property type="term" value="C:membrane"/>
    <property type="evidence" value="ECO:0000318"/>
    <property type="project" value="GO_Central"/>
</dbReference>
<comment type="similarity">
    <text evidence="2">Belongs to the LIMR family.</text>
</comment>
<dbReference type="Pfam" id="PF04791">
    <property type="entry name" value="LMBR1"/>
    <property type="match status" value="1"/>
</dbReference>
<reference evidence="9" key="1">
    <citation type="journal article" date="2016" name="Nature">
        <title>The genome of the seagrass Zostera marina reveals angiosperm adaptation to the sea.</title>
        <authorList>
            <person name="Olsen J.L."/>
            <person name="Rouze P."/>
            <person name="Verhelst B."/>
            <person name="Lin Y.-C."/>
            <person name="Bayer T."/>
            <person name="Collen J."/>
            <person name="Dattolo E."/>
            <person name="De Paoli E."/>
            <person name="Dittami S."/>
            <person name="Maumus F."/>
            <person name="Michel G."/>
            <person name="Kersting A."/>
            <person name="Lauritano C."/>
            <person name="Lohaus R."/>
            <person name="Toepel M."/>
            <person name="Tonon T."/>
            <person name="Vanneste K."/>
            <person name="Amirebrahimi M."/>
            <person name="Brakel J."/>
            <person name="Bostroem C."/>
            <person name="Chovatia M."/>
            <person name="Grimwood J."/>
            <person name="Jenkins J.W."/>
            <person name="Jueterbock A."/>
            <person name="Mraz A."/>
            <person name="Stam W.T."/>
            <person name="Tice H."/>
            <person name="Bornberg-Bauer E."/>
            <person name="Green P.J."/>
            <person name="Pearson G.A."/>
            <person name="Procaccini G."/>
            <person name="Duarte C.M."/>
            <person name="Schmutz J."/>
            <person name="Reusch T.B.H."/>
            <person name="Van de Peer Y."/>
        </authorList>
    </citation>
    <scope>NUCLEOTIDE SEQUENCE [LARGE SCALE GENOMIC DNA]</scope>
    <source>
        <strain evidence="9">cv. Finnish</strain>
    </source>
</reference>
<evidence type="ECO:0000256" key="3">
    <source>
        <dbReference type="ARBA" id="ARBA00022692"/>
    </source>
</evidence>
<feature type="transmembrane region" description="Helical" evidence="7">
    <location>
        <begin position="428"/>
        <end position="447"/>
    </location>
</feature>
<evidence type="ECO:0000256" key="1">
    <source>
        <dbReference type="ARBA" id="ARBA00004141"/>
    </source>
</evidence>
<feature type="transmembrane region" description="Helical" evidence="7">
    <location>
        <begin position="72"/>
        <end position="91"/>
    </location>
</feature>
<gene>
    <name evidence="8" type="ORF">ZOSMA_25G00730</name>
</gene>
<feature type="compositionally biased region" description="Low complexity" evidence="6">
    <location>
        <begin position="640"/>
        <end position="652"/>
    </location>
</feature>
<dbReference type="OMA" id="KENCKSA"/>
<dbReference type="PANTHER" id="PTHR21355:SF0">
    <property type="entry name" value="G-PROTEIN COUPLED RECEPTOR-ASSOCIATED PROTEIN LMBRD2"/>
    <property type="match status" value="1"/>
</dbReference>
<evidence type="ECO:0000313" key="9">
    <source>
        <dbReference type="Proteomes" id="UP000036987"/>
    </source>
</evidence>
<keyword evidence="5 7" id="KW-0472">Membrane</keyword>
<evidence type="ECO:0000256" key="5">
    <source>
        <dbReference type="ARBA" id="ARBA00023136"/>
    </source>
</evidence>
<feature type="transmembrane region" description="Helical" evidence="7">
    <location>
        <begin position="138"/>
        <end position="163"/>
    </location>
</feature>
<keyword evidence="4 7" id="KW-1133">Transmembrane helix</keyword>
<proteinExistence type="inferred from homology"/>
<evidence type="ECO:0000256" key="7">
    <source>
        <dbReference type="SAM" id="Phobius"/>
    </source>
</evidence>
<feature type="transmembrane region" description="Helical" evidence="7">
    <location>
        <begin position="386"/>
        <end position="407"/>
    </location>
</feature>
<dbReference type="OrthoDB" id="203099at2759"/>
<feature type="transmembrane region" description="Helical" evidence="7">
    <location>
        <begin position="6"/>
        <end position="24"/>
    </location>
</feature>
<accession>A0A0K9PFH5</accession>
<evidence type="ECO:0000313" key="8">
    <source>
        <dbReference type="EMBL" id="KMZ67686.1"/>
    </source>
</evidence>
<comment type="subcellular location">
    <subcellularLocation>
        <location evidence="1">Membrane</location>
        <topology evidence="1">Multi-pass membrane protein</topology>
    </subcellularLocation>
</comment>